<feature type="domain" description="Diacylglycerol glucosyltransferase N-terminal" evidence="5">
    <location>
        <begin position="17"/>
        <end position="184"/>
    </location>
</feature>
<dbReference type="EMBL" id="PXWF02000093">
    <property type="protein sequence ID" value="PWF49326.1"/>
    <property type="molecule type" value="Genomic_DNA"/>
</dbReference>
<dbReference type="InterPro" id="IPR001296">
    <property type="entry name" value="Glyco_trans_1"/>
</dbReference>
<sequence length="390" mass="42621">MTRTTILLLSVSAGTGHTRAAEALRAQAGGAGDVEVIHLDLLNFVSPLLRLVYADLYCTLTKVMPTVWRALYHLTDNAQPGGLGHRMRRWAERANSRQLLYEIEQLAPDLIVCTHFLPAELLSHLLASGAVRCPVWVQVTDFDLHRMWVHEHMAGYFAPNDEVAFRMRGYGIAADAIHVTGIPIMPAFSIPAQRDKLARELGLQPEVSTIILMGAGNGFGNVAELARHILCTWDHVQLIVLGGRDQQTLAELHALAASHPGRLKPIGYTKEIERLMACADMIVTKPGGLITSESLAMGLPMILIAPIPGQEEHNANYLLEQGVALQASNLATLTYRIGNLLAHPEKLAGMRNRALPLGRPGAAGQVLDTVFTHLEKQQCRLHIQSSSSLL</sequence>
<dbReference type="PANTHER" id="PTHR43025:SF3">
    <property type="entry name" value="MONOGALACTOSYLDIACYLGLYCEROL SYNTHASE 1, CHLOROPLASTIC"/>
    <property type="match status" value="1"/>
</dbReference>
<evidence type="ECO:0000256" key="3">
    <source>
        <dbReference type="ARBA" id="ARBA00022679"/>
    </source>
</evidence>
<evidence type="ECO:0000313" key="7">
    <source>
        <dbReference type="Proteomes" id="UP000241421"/>
    </source>
</evidence>
<evidence type="ECO:0000259" key="4">
    <source>
        <dbReference type="Pfam" id="PF00534"/>
    </source>
</evidence>
<dbReference type="GO" id="GO:0009247">
    <property type="term" value="P:glycolipid biosynthetic process"/>
    <property type="evidence" value="ECO:0007669"/>
    <property type="project" value="InterPro"/>
</dbReference>
<dbReference type="Proteomes" id="UP000241421">
    <property type="component" value="Unassembled WGS sequence"/>
</dbReference>
<organism evidence="6 7">
    <name type="scientific">Massilia glaciei</name>
    <dbReference type="NCBI Taxonomy" id="1524097"/>
    <lineage>
        <taxon>Bacteria</taxon>
        <taxon>Pseudomonadati</taxon>
        <taxon>Pseudomonadota</taxon>
        <taxon>Betaproteobacteria</taxon>
        <taxon>Burkholderiales</taxon>
        <taxon>Oxalobacteraceae</taxon>
        <taxon>Telluria group</taxon>
        <taxon>Massilia</taxon>
    </lineage>
</organism>
<dbReference type="PANTHER" id="PTHR43025">
    <property type="entry name" value="MONOGALACTOSYLDIACYLGLYCEROL SYNTHASE"/>
    <property type="match status" value="1"/>
</dbReference>
<accession>A0A2U2HPH3</accession>
<dbReference type="RefSeq" id="WP_106756773.1">
    <property type="nucleotide sequence ID" value="NZ_PXWF02000093.1"/>
</dbReference>
<dbReference type="AlphaFoldDB" id="A0A2U2HPH3"/>
<keyword evidence="3" id="KW-0808">Transferase</keyword>
<evidence type="ECO:0000259" key="5">
    <source>
        <dbReference type="Pfam" id="PF06925"/>
    </source>
</evidence>
<evidence type="ECO:0000313" key="6">
    <source>
        <dbReference type="EMBL" id="PWF49326.1"/>
    </source>
</evidence>
<dbReference type="SUPFAM" id="SSF53756">
    <property type="entry name" value="UDP-Glycosyltransferase/glycogen phosphorylase"/>
    <property type="match status" value="1"/>
</dbReference>
<keyword evidence="7" id="KW-1185">Reference proteome</keyword>
<dbReference type="Pfam" id="PF00534">
    <property type="entry name" value="Glycos_transf_1"/>
    <property type="match status" value="1"/>
</dbReference>
<dbReference type="GO" id="GO:0016020">
    <property type="term" value="C:membrane"/>
    <property type="evidence" value="ECO:0007669"/>
    <property type="project" value="GOC"/>
</dbReference>
<dbReference type="OrthoDB" id="9810950at2"/>
<evidence type="ECO:0000256" key="1">
    <source>
        <dbReference type="ARBA" id="ARBA00006962"/>
    </source>
</evidence>
<comment type="caution">
    <text evidence="6">The sequence shown here is derived from an EMBL/GenBank/DDBJ whole genome shotgun (WGS) entry which is preliminary data.</text>
</comment>
<proteinExistence type="inferred from homology"/>
<comment type="similarity">
    <text evidence="1">Belongs to the glycosyltransferase 28 family.</text>
</comment>
<dbReference type="InterPro" id="IPR050519">
    <property type="entry name" value="Glycosyltransf_28_UgtP"/>
</dbReference>
<protein>
    <submittedName>
        <fullName evidence="6">Galactosyldiacylglycerol synthase</fullName>
    </submittedName>
</protein>
<dbReference type="Gene3D" id="3.40.50.2000">
    <property type="entry name" value="Glycogen Phosphorylase B"/>
    <property type="match status" value="1"/>
</dbReference>
<dbReference type="InterPro" id="IPR009695">
    <property type="entry name" value="Diacylglyc_glucosyltr_N"/>
</dbReference>
<name>A0A2U2HPH3_9BURK</name>
<feature type="domain" description="Glycosyl transferase family 1" evidence="4">
    <location>
        <begin position="233"/>
        <end position="354"/>
    </location>
</feature>
<keyword evidence="2" id="KW-0328">Glycosyltransferase</keyword>
<dbReference type="Pfam" id="PF06925">
    <property type="entry name" value="MGDG_synth"/>
    <property type="match status" value="1"/>
</dbReference>
<reference evidence="6 7" key="1">
    <citation type="submission" date="2018-04" db="EMBL/GenBank/DDBJ databases">
        <title>Massilia violaceinigra sp. nov., a novel purple-pigmented bacterium isolated from Tianshan glacier, Xinjiang, China.</title>
        <authorList>
            <person name="Wang H."/>
        </authorList>
    </citation>
    <scope>NUCLEOTIDE SEQUENCE [LARGE SCALE GENOMIC DNA]</scope>
    <source>
        <strain evidence="6 7">B448-2</strain>
    </source>
</reference>
<evidence type="ECO:0000256" key="2">
    <source>
        <dbReference type="ARBA" id="ARBA00022676"/>
    </source>
</evidence>
<dbReference type="GO" id="GO:0016758">
    <property type="term" value="F:hexosyltransferase activity"/>
    <property type="evidence" value="ECO:0007669"/>
    <property type="project" value="InterPro"/>
</dbReference>
<gene>
    <name evidence="6" type="ORF">C7C56_007150</name>
</gene>